<feature type="compositionally biased region" description="Polar residues" evidence="6">
    <location>
        <begin position="20"/>
        <end position="29"/>
    </location>
</feature>
<feature type="transmembrane region" description="Helical" evidence="7">
    <location>
        <begin position="134"/>
        <end position="158"/>
    </location>
</feature>
<evidence type="ECO:0000256" key="2">
    <source>
        <dbReference type="ARBA" id="ARBA00005982"/>
    </source>
</evidence>
<dbReference type="Proteomes" id="UP001605036">
    <property type="component" value="Unassembled WGS sequence"/>
</dbReference>
<dbReference type="Pfam" id="PF00854">
    <property type="entry name" value="PTR2"/>
    <property type="match status" value="1"/>
</dbReference>
<dbReference type="SUPFAM" id="SSF103473">
    <property type="entry name" value="MFS general substrate transporter"/>
    <property type="match status" value="1"/>
</dbReference>
<feature type="transmembrane region" description="Helical" evidence="7">
    <location>
        <begin position="204"/>
        <end position="224"/>
    </location>
</feature>
<evidence type="ECO:0000256" key="6">
    <source>
        <dbReference type="SAM" id="MobiDB-lite"/>
    </source>
</evidence>
<keyword evidence="3 7" id="KW-0812">Transmembrane</keyword>
<keyword evidence="4 7" id="KW-1133">Transmembrane helix</keyword>
<feature type="transmembrane region" description="Helical" evidence="7">
    <location>
        <begin position="411"/>
        <end position="428"/>
    </location>
</feature>
<name>A0ABD1ZSJ4_9MARC</name>
<dbReference type="EMBL" id="JBHFFA010000001">
    <property type="protein sequence ID" value="KAL2653960.1"/>
    <property type="molecule type" value="Genomic_DNA"/>
</dbReference>
<accession>A0ABD1ZSJ4</accession>
<dbReference type="AlphaFoldDB" id="A0ABD1ZSJ4"/>
<sequence length="602" mass="66034">MKKRSLALHYLAGVRRAMGTDSNGSSSDESIGGADRTRDGSLDVHGKPAVKSSSGGWKAAAFILVLQILTNTAFYSVANNLVIYLTTVMHEGNAAADKNGLVLLTTSASVPSLHPPQCPSKDVNCRKATIGQVAFFYVSLYVMDLGAGGVYGTMTAFGADQFDEEDDKEKKQKNSFFNWFYQSIFTGSLIGSTFSVYIQDNVSWGLGWGMSVIALVVGFAFLLLGAPLYRYHKPGSNPLTRIWQVLVAAFRKRNVALPANVGDLHETQLSGSDVQIRRTIQHSNNLRFLDKAASRTVTNVNLDEDVCGAETRWQLCSVTQVEEVKFVFNVLPIWLTSIMYSAVYSQIGTLFVEQGATMDLTMGSIHIPPASLSVFESSSVILWVLVYDCLLVPLLRRKTGNPRGISELQRIGIGLGLSVVAMVVAAVIERKRLAMANENLMDDLSEPIPMTVFWEIPQFFVMGASEVFTYIGLLEFFYNEAPYAIRSVGSSLSMLAVALGNFLSSVLVSVVNRIARKNGYAPGWIADNLNLGRIDLFYWLLAALSSLNLAAFVFCAMKYEYVKTQGLLVTPTESDDPDQDDVGMHLEVDEQRPELFTSPIAL</sequence>
<comment type="subcellular location">
    <subcellularLocation>
        <location evidence="1">Membrane</location>
        <topology evidence="1">Multi-pass membrane protein</topology>
    </subcellularLocation>
</comment>
<dbReference type="InterPro" id="IPR036259">
    <property type="entry name" value="MFS_trans_sf"/>
</dbReference>
<keyword evidence="5 7" id="KW-0472">Membrane</keyword>
<feature type="transmembrane region" description="Helical" evidence="7">
    <location>
        <begin position="179"/>
        <end position="198"/>
    </location>
</feature>
<feature type="transmembrane region" description="Helical" evidence="7">
    <location>
        <begin position="536"/>
        <end position="557"/>
    </location>
</feature>
<evidence type="ECO:0000313" key="8">
    <source>
        <dbReference type="EMBL" id="KAL2653960.1"/>
    </source>
</evidence>
<evidence type="ECO:0000256" key="7">
    <source>
        <dbReference type="SAM" id="Phobius"/>
    </source>
</evidence>
<evidence type="ECO:0000313" key="9">
    <source>
        <dbReference type="Proteomes" id="UP001605036"/>
    </source>
</evidence>
<evidence type="ECO:0000256" key="3">
    <source>
        <dbReference type="ARBA" id="ARBA00022692"/>
    </source>
</evidence>
<feature type="compositionally biased region" description="Basic and acidic residues" evidence="6">
    <location>
        <begin position="35"/>
        <end position="46"/>
    </location>
</feature>
<dbReference type="Gene3D" id="1.20.1250.20">
    <property type="entry name" value="MFS general substrate transporter like domains"/>
    <property type="match status" value="1"/>
</dbReference>
<reference evidence="8 9" key="1">
    <citation type="submission" date="2024-09" db="EMBL/GenBank/DDBJ databases">
        <title>Chromosome-scale assembly of Riccia fluitans.</title>
        <authorList>
            <person name="Paukszto L."/>
            <person name="Sawicki J."/>
            <person name="Karawczyk K."/>
            <person name="Piernik-Szablinska J."/>
            <person name="Szczecinska M."/>
            <person name="Mazdziarz M."/>
        </authorList>
    </citation>
    <scope>NUCLEOTIDE SEQUENCE [LARGE SCALE GENOMIC DNA]</scope>
    <source>
        <strain evidence="8">Rf_01</strain>
        <tissue evidence="8">Aerial parts of the thallus</tissue>
    </source>
</reference>
<evidence type="ECO:0000256" key="1">
    <source>
        <dbReference type="ARBA" id="ARBA00004141"/>
    </source>
</evidence>
<feature type="transmembrane region" description="Helical" evidence="7">
    <location>
        <begin position="459"/>
        <end position="478"/>
    </location>
</feature>
<feature type="region of interest" description="Disordered" evidence="6">
    <location>
        <begin position="19"/>
        <end position="53"/>
    </location>
</feature>
<keyword evidence="9" id="KW-1185">Reference proteome</keyword>
<evidence type="ECO:0000256" key="5">
    <source>
        <dbReference type="ARBA" id="ARBA00023136"/>
    </source>
</evidence>
<dbReference type="PANTHER" id="PTHR11654">
    <property type="entry name" value="OLIGOPEPTIDE TRANSPORTER-RELATED"/>
    <property type="match status" value="1"/>
</dbReference>
<evidence type="ECO:0000256" key="4">
    <source>
        <dbReference type="ARBA" id="ARBA00022989"/>
    </source>
</evidence>
<gene>
    <name evidence="8" type="ORF">R1flu_022088</name>
</gene>
<feature type="transmembrane region" description="Helical" evidence="7">
    <location>
        <begin position="490"/>
        <end position="511"/>
    </location>
</feature>
<dbReference type="GO" id="GO:0016020">
    <property type="term" value="C:membrane"/>
    <property type="evidence" value="ECO:0007669"/>
    <property type="project" value="UniProtKB-SubCell"/>
</dbReference>
<dbReference type="InterPro" id="IPR000109">
    <property type="entry name" value="POT_fam"/>
</dbReference>
<protein>
    <submittedName>
        <fullName evidence="8">Uncharacterized protein</fullName>
    </submittedName>
</protein>
<feature type="transmembrane region" description="Helical" evidence="7">
    <location>
        <begin position="367"/>
        <end position="390"/>
    </location>
</feature>
<organism evidence="8 9">
    <name type="scientific">Riccia fluitans</name>
    <dbReference type="NCBI Taxonomy" id="41844"/>
    <lineage>
        <taxon>Eukaryota</taxon>
        <taxon>Viridiplantae</taxon>
        <taxon>Streptophyta</taxon>
        <taxon>Embryophyta</taxon>
        <taxon>Marchantiophyta</taxon>
        <taxon>Marchantiopsida</taxon>
        <taxon>Marchantiidae</taxon>
        <taxon>Marchantiales</taxon>
        <taxon>Ricciaceae</taxon>
        <taxon>Riccia</taxon>
    </lineage>
</organism>
<comment type="caution">
    <text evidence="8">The sequence shown here is derived from an EMBL/GenBank/DDBJ whole genome shotgun (WGS) entry which is preliminary data.</text>
</comment>
<proteinExistence type="inferred from homology"/>
<comment type="similarity">
    <text evidence="2">Belongs to the major facilitator superfamily. Proton-dependent oligopeptide transporter (POT/PTR) (TC 2.A.17) family.</text>
</comment>
<feature type="transmembrane region" description="Helical" evidence="7">
    <location>
        <begin position="326"/>
        <end position="347"/>
    </location>
</feature>